<feature type="region of interest" description="Disordered" evidence="1">
    <location>
        <begin position="1"/>
        <end position="30"/>
    </location>
</feature>
<proteinExistence type="predicted"/>
<gene>
    <name evidence="2" type="ORF">NSJP_1587</name>
</gene>
<dbReference type="Proteomes" id="UP000192042">
    <property type="component" value="Chromosome I"/>
</dbReference>
<feature type="compositionally biased region" description="Basic residues" evidence="1">
    <location>
        <begin position="85"/>
        <end position="96"/>
    </location>
</feature>
<dbReference type="EMBL" id="LT828648">
    <property type="protein sequence ID" value="SLM47759.1"/>
    <property type="molecule type" value="Genomic_DNA"/>
</dbReference>
<dbReference type="RefSeq" id="WP_080886243.1">
    <property type="nucleotide sequence ID" value="NZ_LT828648.1"/>
</dbReference>
<organism evidence="2 3">
    <name type="scientific">Nitrospira japonica</name>
    <dbReference type="NCBI Taxonomy" id="1325564"/>
    <lineage>
        <taxon>Bacteria</taxon>
        <taxon>Pseudomonadati</taxon>
        <taxon>Nitrospirota</taxon>
        <taxon>Nitrospiria</taxon>
        <taxon>Nitrospirales</taxon>
        <taxon>Nitrospiraceae</taxon>
        <taxon>Nitrospira</taxon>
    </lineage>
</organism>
<evidence type="ECO:0000313" key="2">
    <source>
        <dbReference type="EMBL" id="SLM47759.1"/>
    </source>
</evidence>
<keyword evidence="3" id="KW-1185">Reference proteome</keyword>
<name>A0A1W1I4G2_9BACT</name>
<reference evidence="2 3" key="1">
    <citation type="submission" date="2017-03" db="EMBL/GenBank/DDBJ databases">
        <authorList>
            <person name="Afonso C.L."/>
            <person name="Miller P.J."/>
            <person name="Scott M.A."/>
            <person name="Spackman E."/>
            <person name="Goraichik I."/>
            <person name="Dimitrov K.M."/>
            <person name="Suarez D.L."/>
            <person name="Swayne D.E."/>
        </authorList>
    </citation>
    <scope>NUCLEOTIDE SEQUENCE [LARGE SCALE GENOMIC DNA]</scope>
    <source>
        <strain evidence="2">Genome sequencing of Nitrospira japonica strain NJ11</strain>
    </source>
</reference>
<evidence type="ECO:0000313" key="3">
    <source>
        <dbReference type="Proteomes" id="UP000192042"/>
    </source>
</evidence>
<dbReference type="OrthoDB" id="9255822at2"/>
<dbReference type="AlphaFoldDB" id="A0A1W1I4G2"/>
<evidence type="ECO:0000256" key="1">
    <source>
        <dbReference type="SAM" id="MobiDB-lite"/>
    </source>
</evidence>
<protein>
    <submittedName>
        <fullName evidence="2">Uncharacterized protein</fullName>
    </submittedName>
</protein>
<sequence length="121" mass="13429">MGAPMSVPSVQDERSLGNAMMASVPEKRRQLPPRKVRLTVNLPQDLVEQVRDAVFWTPGLTIAWLIARAMRISLADMHSTNHGPFPRRSRPLRAGRPKLTGQTMNLQMSGKALPVGPLDRP</sequence>
<dbReference type="KEGG" id="nja:NSJP_1587"/>
<dbReference type="STRING" id="1325564.NSJP_1587"/>
<feature type="region of interest" description="Disordered" evidence="1">
    <location>
        <begin position="78"/>
        <end position="121"/>
    </location>
</feature>
<accession>A0A1W1I4G2</accession>